<dbReference type="SMART" id="SM00355">
    <property type="entry name" value="ZnF_C2H2"/>
    <property type="match status" value="2"/>
</dbReference>
<feature type="domain" description="C2H2-type" evidence="10">
    <location>
        <begin position="17"/>
        <end position="44"/>
    </location>
</feature>
<protein>
    <submittedName>
        <fullName evidence="11">C6 zinc finger domain-containing protein</fullName>
    </submittedName>
</protein>
<keyword evidence="6" id="KW-0539">Nucleus</keyword>
<dbReference type="InterPro" id="IPR036236">
    <property type="entry name" value="Znf_C2H2_sf"/>
</dbReference>
<evidence type="ECO:0000256" key="2">
    <source>
        <dbReference type="ARBA" id="ARBA00022771"/>
    </source>
</evidence>
<keyword evidence="12" id="KW-1185">Reference proteome</keyword>
<dbReference type="Pfam" id="PF00172">
    <property type="entry name" value="Zn_clus"/>
    <property type="match status" value="1"/>
</dbReference>
<dbReference type="PANTHER" id="PTHR47660">
    <property type="entry name" value="TRANSCRIPTION FACTOR WITH C2H2 AND ZN(2)-CYS(6) DNA BINDING DOMAIN (EUROFUNG)-RELATED-RELATED"/>
    <property type="match status" value="1"/>
</dbReference>
<evidence type="ECO:0000313" key="11">
    <source>
        <dbReference type="EMBL" id="KAG9238743.1"/>
    </source>
</evidence>
<dbReference type="SUPFAM" id="SSF57701">
    <property type="entry name" value="Zn2/Cys6 DNA-binding domain"/>
    <property type="match status" value="1"/>
</dbReference>
<evidence type="ECO:0000256" key="3">
    <source>
        <dbReference type="ARBA" id="ARBA00022833"/>
    </source>
</evidence>
<keyword evidence="4" id="KW-0805">Transcription regulation</keyword>
<feature type="region of interest" description="Disordered" evidence="8">
    <location>
        <begin position="121"/>
        <end position="163"/>
    </location>
</feature>
<name>A0A9P7YTD8_9HELO</name>
<feature type="compositionally biased region" description="Low complexity" evidence="8">
    <location>
        <begin position="129"/>
        <end position="144"/>
    </location>
</feature>
<dbReference type="EMBL" id="MU251366">
    <property type="protein sequence ID" value="KAG9238743.1"/>
    <property type="molecule type" value="Genomic_DNA"/>
</dbReference>
<dbReference type="OrthoDB" id="40579at2759"/>
<keyword evidence="1" id="KW-0479">Metal-binding</keyword>
<dbReference type="InterPro" id="IPR007219">
    <property type="entry name" value="XnlR_reg_dom"/>
</dbReference>
<dbReference type="SUPFAM" id="SSF57667">
    <property type="entry name" value="beta-beta-alpha zinc fingers"/>
    <property type="match status" value="1"/>
</dbReference>
<dbReference type="CDD" id="cd00067">
    <property type="entry name" value="GAL4"/>
    <property type="match status" value="1"/>
</dbReference>
<sequence length="846" mass="95163">MEGTHTPSGASSLRDPSQCPECHRTYSRPDHLTRHIQTHAQERPFQCPTCHKGFGRMDLLKRHAQSHKMDEVQTLKRHRRQSNYPRASQACTACAAVKLKCDEQRPCGRCQRKHAECKYARDNNHPTRPTASTAGTFSTASFPSMDQPPSQAGDQNNPTSANQEHQLTGFRKGVMTPLTPNTFHTYSPPQWQNTDLAMRNMLNFTVEDNLEFDNADFSLLNQLYENTFDEINEQQLVAKRSVGLGADAFRRSTLARWLPSRNESIHAEMNGISALGNEAGSPDTRPKLAHRSVNETLNQKSRDRVLAMILNSCPPDRASTIATTFPPAALLDDLMQCFFSTHSTQTSSFIHIPTFRANLQMPELLGAIVAYGAVLTDIKPLHKLGFAIQETVRTRLPIRCDEENTTVRELWLLQAFMCQLEIGLWSGNRRKLEISESHTQVLVTMLRRAGKFQESKCIPSPPLAEDNGEVLQRKWHDWVSNESFKRLAFRVFLLDAQSSMSLLVNPLISYVEVTNNLPESRELWTAVDAEQWKEIYLARPNRASEVEPSLIGILRQRTEPLSLDCNHDLHFSSLIVLHGFWGMIWQYSQLLSVLNTRPSDNNAIVALLYQDLCQSITHFRLGISDLGEAPCQETLLLLEVLGIYLHMSLEDIQLFAGKEDTDEARRVLPSLQQWIELPKSRQAVWHAGQVIRAAKRFPQKQLEGFYAIAVYHASLVCWTYGLVSHIKAGDDGNTVDNVASPQSMNTFLLDGDDGVEAQRFIVLGRGTPVISTMAHIDSMETGLAQLSNPESVMKLVVDLLKKNFVTYADGEAPPPLVENLIQLLRDLGIAAGHVGHTHYIPRDQTS</sequence>
<keyword evidence="2 7" id="KW-0863">Zinc-finger</keyword>
<dbReference type="AlphaFoldDB" id="A0A9P7YTD8"/>
<feature type="domain" description="C2H2-type" evidence="10">
    <location>
        <begin position="45"/>
        <end position="72"/>
    </location>
</feature>
<keyword evidence="3" id="KW-0862">Zinc</keyword>
<dbReference type="Pfam" id="PF00096">
    <property type="entry name" value="zf-C2H2"/>
    <property type="match status" value="2"/>
</dbReference>
<feature type="compositionally biased region" description="Polar residues" evidence="8">
    <location>
        <begin position="1"/>
        <end position="15"/>
    </location>
</feature>
<dbReference type="PROSITE" id="PS50157">
    <property type="entry name" value="ZINC_FINGER_C2H2_2"/>
    <property type="match status" value="2"/>
</dbReference>
<dbReference type="PANTHER" id="PTHR47660:SF2">
    <property type="entry name" value="TRANSCRIPTION FACTOR WITH C2H2 AND ZN(2)-CYS(6) DNA BINDING DOMAIN (EUROFUNG)"/>
    <property type="match status" value="1"/>
</dbReference>
<evidence type="ECO:0000256" key="8">
    <source>
        <dbReference type="SAM" id="MobiDB-lite"/>
    </source>
</evidence>
<keyword evidence="5" id="KW-0804">Transcription</keyword>
<accession>A0A9P7YTD8</accession>
<dbReference type="Proteomes" id="UP000824998">
    <property type="component" value="Unassembled WGS sequence"/>
</dbReference>
<dbReference type="Gene3D" id="3.30.160.60">
    <property type="entry name" value="Classic Zinc Finger"/>
    <property type="match status" value="2"/>
</dbReference>
<dbReference type="GO" id="GO:0000981">
    <property type="term" value="F:DNA-binding transcription factor activity, RNA polymerase II-specific"/>
    <property type="evidence" value="ECO:0007669"/>
    <property type="project" value="InterPro"/>
</dbReference>
<evidence type="ECO:0000256" key="1">
    <source>
        <dbReference type="ARBA" id="ARBA00022723"/>
    </source>
</evidence>
<feature type="region of interest" description="Disordered" evidence="8">
    <location>
        <begin position="1"/>
        <end position="21"/>
    </location>
</feature>
<dbReference type="FunFam" id="3.30.160.60:FF:002343">
    <property type="entry name" value="Zinc finger protein 33A"/>
    <property type="match status" value="1"/>
</dbReference>
<evidence type="ECO:0000259" key="10">
    <source>
        <dbReference type="PROSITE" id="PS50157"/>
    </source>
</evidence>
<dbReference type="PROSITE" id="PS00028">
    <property type="entry name" value="ZINC_FINGER_C2H2_1"/>
    <property type="match status" value="2"/>
</dbReference>
<dbReference type="Pfam" id="PF04082">
    <property type="entry name" value="Fungal_trans"/>
    <property type="match status" value="1"/>
</dbReference>
<dbReference type="GO" id="GO:0003677">
    <property type="term" value="F:DNA binding"/>
    <property type="evidence" value="ECO:0007669"/>
    <property type="project" value="InterPro"/>
</dbReference>
<dbReference type="GO" id="GO:0008270">
    <property type="term" value="F:zinc ion binding"/>
    <property type="evidence" value="ECO:0007669"/>
    <property type="project" value="UniProtKB-KW"/>
</dbReference>
<reference evidence="11" key="1">
    <citation type="journal article" date="2021" name="IMA Fungus">
        <title>Genomic characterization of three marine fungi, including Emericellopsis atlantica sp. nov. with signatures of a generalist lifestyle and marine biomass degradation.</title>
        <authorList>
            <person name="Hagestad O.C."/>
            <person name="Hou L."/>
            <person name="Andersen J.H."/>
            <person name="Hansen E.H."/>
            <person name="Altermark B."/>
            <person name="Li C."/>
            <person name="Kuhnert E."/>
            <person name="Cox R.J."/>
            <person name="Crous P.W."/>
            <person name="Spatafora J.W."/>
            <person name="Lail K."/>
            <person name="Amirebrahimi M."/>
            <person name="Lipzen A."/>
            <person name="Pangilinan J."/>
            <person name="Andreopoulos W."/>
            <person name="Hayes R.D."/>
            <person name="Ng V."/>
            <person name="Grigoriev I.V."/>
            <person name="Jackson S.A."/>
            <person name="Sutton T.D.S."/>
            <person name="Dobson A.D.W."/>
            <person name="Rama T."/>
        </authorList>
    </citation>
    <scope>NUCLEOTIDE SEQUENCE</scope>
    <source>
        <strain evidence="11">TRa018bII</strain>
    </source>
</reference>
<dbReference type="PROSITE" id="PS50048">
    <property type="entry name" value="ZN2_CY6_FUNGAL_2"/>
    <property type="match status" value="1"/>
</dbReference>
<dbReference type="InterPro" id="IPR036864">
    <property type="entry name" value="Zn2-C6_fun-type_DNA-bd_sf"/>
</dbReference>
<dbReference type="InterPro" id="IPR013087">
    <property type="entry name" value="Znf_C2H2_type"/>
</dbReference>
<evidence type="ECO:0000256" key="5">
    <source>
        <dbReference type="ARBA" id="ARBA00023163"/>
    </source>
</evidence>
<proteinExistence type="predicted"/>
<comment type="caution">
    <text evidence="11">The sequence shown here is derived from an EMBL/GenBank/DDBJ whole genome shotgun (WGS) entry which is preliminary data.</text>
</comment>
<evidence type="ECO:0000256" key="6">
    <source>
        <dbReference type="ARBA" id="ARBA00023242"/>
    </source>
</evidence>
<feature type="compositionally biased region" description="Polar residues" evidence="8">
    <location>
        <begin position="147"/>
        <end position="163"/>
    </location>
</feature>
<dbReference type="InterPro" id="IPR001138">
    <property type="entry name" value="Zn2Cys6_DnaBD"/>
</dbReference>
<gene>
    <name evidence="11" type="ORF">BJ875DRAFT_501850</name>
</gene>
<organism evidence="11 12">
    <name type="scientific">Amylocarpus encephaloides</name>
    <dbReference type="NCBI Taxonomy" id="45428"/>
    <lineage>
        <taxon>Eukaryota</taxon>
        <taxon>Fungi</taxon>
        <taxon>Dikarya</taxon>
        <taxon>Ascomycota</taxon>
        <taxon>Pezizomycotina</taxon>
        <taxon>Leotiomycetes</taxon>
        <taxon>Helotiales</taxon>
        <taxon>Helotiales incertae sedis</taxon>
        <taxon>Amylocarpus</taxon>
    </lineage>
</organism>
<evidence type="ECO:0000259" key="9">
    <source>
        <dbReference type="PROSITE" id="PS50048"/>
    </source>
</evidence>
<dbReference type="Gene3D" id="4.10.240.10">
    <property type="entry name" value="Zn(2)-C6 fungal-type DNA-binding domain"/>
    <property type="match status" value="1"/>
</dbReference>
<dbReference type="SMART" id="SM00066">
    <property type="entry name" value="GAL4"/>
    <property type="match status" value="1"/>
</dbReference>
<dbReference type="PROSITE" id="PS00463">
    <property type="entry name" value="ZN2_CY6_FUNGAL_1"/>
    <property type="match status" value="1"/>
</dbReference>
<evidence type="ECO:0000313" key="12">
    <source>
        <dbReference type="Proteomes" id="UP000824998"/>
    </source>
</evidence>
<dbReference type="CDD" id="cd12148">
    <property type="entry name" value="fungal_TF_MHR"/>
    <property type="match status" value="1"/>
</dbReference>
<dbReference type="GO" id="GO:0006351">
    <property type="term" value="P:DNA-templated transcription"/>
    <property type="evidence" value="ECO:0007669"/>
    <property type="project" value="InterPro"/>
</dbReference>
<evidence type="ECO:0000256" key="7">
    <source>
        <dbReference type="PROSITE-ProRule" id="PRU00042"/>
    </source>
</evidence>
<feature type="domain" description="Zn(2)-C6 fungal-type" evidence="9">
    <location>
        <begin position="90"/>
        <end position="119"/>
    </location>
</feature>
<evidence type="ECO:0000256" key="4">
    <source>
        <dbReference type="ARBA" id="ARBA00023015"/>
    </source>
</evidence>